<dbReference type="EMBL" id="NRSG01000646">
    <property type="protein sequence ID" value="MBK1662628.1"/>
    <property type="molecule type" value="Genomic_DNA"/>
</dbReference>
<dbReference type="Proteomes" id="UP000697995">
    <property type="component" value="Unassembled WGS sequence"/>
</dbReference>
<gene>
    <name evidence="1" type="ORF">CKO45_31110</name>
</gene>
<comment type="caution">
    <text evidence="1">The sequence shown here is derived from an EMBL/GenBank/DDBJ whole genome shotgun (WGS) entry which is preliminary data.</text>
</comment>
<proteinExistence type="predicted"/>
<dbReference type="RefSeq" id="WP_158292397.1">
    <property type="nucleotide sequence ID" value="NZ_NRSG01000646.1"/>
</dbReference>
<evidence type="ECO:0000313" key="2">
    <source>
        <dbReference type="Proteomes" id="UP000697995"/>
    </source>
</evidence>
<protein>
    <submittedName>
        <fullName evidence="1">Uncharacterized protein</fullName>
    </submittedName>
</protein>
<keyword evidence="2" id="KW-1185">Reference proteome</keyword>
<name>A0ABS1D812_9PROT</name>
<accession>A0ABS1D812</accession>
<evidence type="ECO:0000313" key="1">
    <source>
        <dbReference type="EMBL" id="MBK1662628.1"/>
    </source>
</evidence>
<sequence length="95" mass="10276">MQPASPPEEMRAVGRLPGGLEVEIRHRRGGAAGPEQVAVSITAPAGFEAWGRRMEAAHPMLAWIQVWEAAWAPWLALMGWQPPRLPGRTPPAPPG</sequence>
<reference evidence="1 2" key="1">
    <citation type="journal article" date="2020" name="Microorganisms">
        <title>Osmotic Adaptation and Compatible Solute Biosynthesis of Phototrophic Bacteria as Revealed from Genome Analyses.</title>
        <authorList>
            <person name="Imhoff J.F."/>
            <person name="Rahn T."/>
            <person name="Kunzel S."/>
            <person name="Keller A."/>
            <person name="Neulinger S.C."/>
        </authorList>
    </citation>
    <scope>NUCLEOTIDE SEQUENCE [LARGE SCALE GENOMIC DNA]</scope>
    <source>
        <strain evidence="1 2">DSM 15382</strain>
    </source>
</reference>
<organism evidence="1 2">
    <name type="scientific">Paracraurococcus ruber</name>
    <dbReference type="NCBI Taxonomy" id="77675"/>
    <lineage>
        <taxon>Bacteria</taxon>
        <taxon>Pseudomonadati</taxon>
        <taxon>Pseudomonadota</taxon>
        <taxon>Alphaproteobacteria</taxon>
        <taxon>Acetobacterales</taxon>
        <taxon>Roseomonadaceae</taxon>
        <taxon>Paracraurococcus</taxon>
    </lineage>
</organism>